<evidence type="ECO:0000256" key="3">
    <source>
        <dbReference type="ARBA" id="ARBA00022723"/>
    </source>
</evidence>
<dbReference type="SUPFAM" id="SSF55486">
    <property type="entry name" value="Metalloproteases ('zincins'), catalytic domain"/>
    <property type="match status" value="1"/>
</dbReference>
<dbReference type="InterPro" id="IPR050759">
    <property type="entry name" value="Serine_protease_kringle"/>
</dbReference>
<dbReference type="InterPro" id="IPR024079">
    <property type="entry name" value="MetalloPept_cat_dom_sf"/>
</dbReference>
<feature type="disulfide bond" evidence="9">
    <location>
        <begin position="711"/>
        <end position="734"/>
    </location>
</feature>
<evidence type="ECO:0000313" key="18">
    <source>
        <dbReference type="Proteomes" id="UP001217089"/>
    </source>
</evidence>
<feature type="domain" description="EGF-like" evidence="13">
    <location>
        <begin position="740"/>
        <end position="776"/>
    </location>
</feature>
<feature type="domain" description="Kringle" evidence="15">
    <location>
        <begin position="586"/>
        <end position="659"/>
    </location>
</feature>
<keyword evidence="8" id="KW-0245">EGF-like domain</keyword>
<keyword evidence="5 10" id="KW-0862">Zinc</keyword>
<feature type="binding site" evidence="10">
    <location>
        <position position="78"/>
    </location>
    <ligand>
        <name>Zn(2+)</name>
        <dbReference type="ChEBI" id="CHEBI:29105"/>
        <note>catalytic</note>
    </ligand>
</feature>
<dbReference type="EMBL" id="JARBDR010000917">
    <property type="protein sequence ID" value="KAJ8303518.1"/>
    <property type="molecule type" value="Genomic_DNA"/>
</dbReference>
<dbReference type="CDD" id="cd00054">
    <property type="entry name" value="EGF_CA"/>
    <property type="match status" value="1"/>
</dbReference>
<dbReference type="InterPro" id="IPR001506">
    <property type="entry name" value="Peptidase_M12A"/>
</dbReference>
<comment type="caution">
    <text evidence="17">The sequence shown here is derived from an EMBL/GenBank/DDBJ whole genome shotgun (WGS) entry which is preliminary data.</text>
</comment>
<name>A0ABQ9EDZ0_TEGGR</name>
<feature type="active site" evidence="10">
    <location>
        <position position="75"/>
    </location>
</feature>
<dbReference type="SUPFAM" id="SSF49899">
    <property type="entry name" value="Concanavalin A-like lectins/glucanases"/>
    <property type="match status" value="1"/>
</dbReference>
<feature type="disulfide bond" evidence="9">
    <location>
        <begin position="831"/>
        <end position="854"/>
    </location>
</feature>
<dbReference type="Gene3D" id="2.60.120.290">
    <property type="entry name" value="Spermadhesin, CUB domain"/>
    <property type="match status" value="1"/>
</dbReference>
<evidence type="ECO:0000256" key="5">
    <source>
        <dbReference type="ARBA" id="ARBA00022833"/>
    </source>
</evidence>
<dbReference type="SUPFAM" id="SSF57440">
    <property type="entry name" value="Kringle-like"/>
    <property type="match status" value="4"/>
</dbReference>
<dbReference type="PANTHER" id="PTHR24261">
    <property type="entry name" value="PLASMINOGEN-RELATED"/>
    <property type="match status" value="1"/>
</dbReference>
<keyword evidence="6 10" id="KW-0482">Metalloprotease</keyword>
<dbReference type="InterPro" id="IPR000742">
    <property type="entry name" value="EGF"/>
</dbReference>
<dbReference type="SMART" id="SM00042">
    <property type="entry name" value="CUB"/>
    <property type="match status" value="1"/>
</dbReference>
<proteinExistence type="predicted"/>
<dbReference type="Pfam" id="PF00008">
    <property type="entry name" value="EGF"/>
    <property type="match status" value="1"/>
</dbReference>
<gene>
    <name evidence="17" type="ORF">KUTeg_019914</name>
</gene>
<evidence type="ECO:0000256" key="4">
    <source>
        <dbReference type="ARBA" id="ARBA00022801"/>
    </source>
</evidence>
<dbReference type="InterPro" id="IPR013806">
    <property type="entry name" value="Kringle-like"/>
</dbReference>
<feature type="disulfide bond" evidence="8">
    <location>
        <begin position="766"/>
        <end position="775"/>
    </location>
</feature>
<dbReference type="PROSITE" id="PS01186">
    <property type="entry name" value="EGF_2"/>
    <property type="match status" value="1"/>
</dbReference>
<dbReference type="CDD" id="cd00108">
    <property type="entry name" value="KR"/>
    <property type="match status" value="4"/>
</dbReference>
<feature type="domain" description="EGF-like" evidence="13">
    <location>
        <begin position="337"/>
        <end position="374"/>
    </location>
</feature>
<dbReference type="PROSITE" id="PS50060">
    <property type="entry name" value="MAM_2"/>
    <property type="match status" value="1"/>
</dbReference>
<keyword evidence="3 10" id="KW-0479">Metal-binding</keyword>
<dbReference type="PROSITE" id="PS00021">
    <property type="entry name" value="KRINGLE_1"/>
    <property type="match status" value="4"/>
</dbReference>
<feature type="disulfide bond" evidence="9">
    <location>
        <begin position="631"/>
        <end position="654"/>
    </location>
</feature>
<feature type="disulfide bond" evidence="9">
    <location>
        <begin position="911"/>
        <end position="934"/>
    </location>
</feature>
<dbReference type="SMART" id="SM00181">
    <property type="entry name" value="EGF"/>
    <property type="match status" value="3"/>
</dbReference>
<evidence type="ECO:0000256" key="1">
    <source>
        <dbReference type="ARBA" id="ARBA00022572"/>
    </source>
</evidence>
<dbReference type="Proteomes" id="UP001217089">
    <property type="component" value="Unassembled WGS sequence"/>
</dbReference>
<dbReference type="InterPro" id="IPR038178">
    <property type="entry name" value="Kringle_sf"/>
</dbReference>
<dbReference type="Gene3D" id="2.60.120.200">
    <property type="match status" value="2"/>
</dbReference>
<feature type="domain" description="CUB" evidence="12">
    <location>
        <begin position="214"/>
        <end position="337"/>
    </location>
</feature>
<organism evidence="17 18">
    <name type="scientific">Tegillarca granosa</name>
    <name type="common">Malaysian cockle</name>
    <name type="synonym">Anadara granosa</name>
    <dbReference type="NCBI Taxonomy" id="220873"/>
    <lineage>
        <taxon>Eukaryota</taxon>
        <taxon>Metazoa</taxon>
        <taxon>Spiralia</taxon>
        <taxon>Lophotrochozoa</taxon>
        <taxon>Mollusca</taxon>
        <taxon>Bivalvia</taxon>
        <taxon>Autobranchia</taxon>
        <taxon>Pteriomorphia</taxon>
        <taxon>Arcoida</taxon>
        <taxon>Arcoidea</taxon>
        <taxon>Arcidae</taxon>
        <taxon>Tegillarca</taxon>
    </lineage>
</organism>
<keyword evidence="2 10" id="KW-0645">Protease</keyword>
<dbReference type="CDD" id="cd04280">
    <property type="entry name" value="ZnMc_astacin_like"/>
    <property type="match status" value="1"/>
</dbReference>
<evidence type="ECO:0000256" key="7">
    <source>
        <dbReference type="ARBA" id="ARBA00023157"/>
    </source>
</evidence>
<dbReference type="SMART" id="SM00130">
    <property type="entry name" value="KR"/>
    <property type="match status" value="4"/>
</dbReference>
<dbReference type="Gene3D" id="2.40.20.10">
    <property type="entry name" value="Plasminogen Kringle 4"/>
    <property type="match status" value="4"/>
</dbReference>
<evidence type="ECO:0000259" key="16">
    <source>
        <dbReference type="PROSITE" id="PS51864"/>
    </source>
</evidence>
<evidence type="ECO:0000256" key="11">
    <source>
        <dbReference type="RuleBase" id="RU361183"/>
    </source>
</evidence>
<dbReference type="PROSITE" id="PS01180">
    <property type="entry name" value="CUB"/>
    <property type="match status" value="1"/>
</dbReference>
<comment type="cofactor">
    <cofactor evidence="10 11">
        <name>Zn(2+)</name>
        <dbReference type="ChEBI" id="CHEBI:29105"/>
    </cofactor>
    <text evidence="10 11">Binds 1 zinc ion per subunit.</text>
</comment>
<protein>
    <recommendedName>
        <fullName evidence="11">Metalloendopeptidase</fullName>
        <ecNumber evidence="11">3.4.24.-</ecNumber>
    </recommendedName>
</protein>
<dbReference type="EC" id="3.4.24.-" evidence="11"/>
<evidence type="ECO:0000313" key="17">
    <source>
        <dbReference type="EMBL" id="KAJ8303518.1"/>
    </source>
</evidence>
<dbReference type="InterPro" id="IPR000001">
    <property type="entry name" value="Kringle"/>
</dbReference>
<feature type="domain" description="Kringle" evidence="15">
    <location>
        <begin position="871"/>
        <end position="939"/>
    </location>
</feature>
<dbReference type="PROSITE" id="PS50026">
    <property type="entry name" value="EGF_3"/>
    <property type="match status" value="2"/>
</dbReference>
<dbReference type="Pfam" id="PF00629">
    <property type="entry name" value="MAM"/>
    <property type="match status" value="1"/>
</dbReference>
<dbReference type="PROSITE" id="PS50070">
    <property type="entry name" value="KRINGLE_2"/>
    <property type="match status" value="4"/>
</dbReference>
<dbReference type="InterPro" id="IPR006026">
    <property type="entry name" value="Peptidase_Metallo"/>
</dbReference>
<reference evidence="17 18" key="1">
    <citation type="submission" date="2022-12" db="EMBL/GenBank/DDBJ databases">
        <title>Chromosome-level genome of Tegillarca granosa.</title>
        <authorList>
            <person name="Kim J."/>
        </authorList>
    </citation>
    <scope>NUCLEOTIDE SEQUENCE [LARGE SCALE GENOMIC DNA]</scope>
    <source>
        <strain evidence="17">Teg-2019</strain>
        <tissue evidence="17">Adductor muscle</tissue>
    </source>
</reference>
<dbReference type="PRINTS" id="PR00480">
    <property type="entry name" value="ASTACIN"/>
</dbReference>
<dbReference type="Pfam" id="PF01400">
    <property type="entry name" value="Astacin"/>
    <property type="match status" value="1"/>
</dbReference>
<keyword evidence="18" id="KW-1185">Reference proteome</keyword>
<feature type="domain" description="Kringle" evidence="15">
    <location>
        <begin position="671"/>
        <end position="739"/>
    </location>
</feature>
<dbReference type="InterPro" id="IPR000998">
    <property type="entry name" value="MAM_dom"/>
</dbReference>
<feature type="domain" description="Peptidase M12A" evidence="16">
    <location>
        <begin position="1"/>
        <end position="173"/>
    </location>
</feature>
<dbReference type="InterPro" id="IPR035914">
    <property type="entry name" value="Sperma_CUB_dom_sf"/>
</dbReference>
<feature type="domain" description="MAM" evidence="14">
    <location>
        <begin position="382"/>
        <end position="523"/>
    </location>
</feature>
<feature type="domain" description="Kringle" evidence="15">
    <location>
        <begin position="790"/>
        <end position="859"/>
    </location>
</feature>
<dbReference type="PANTHER" id="PTHR24261:SF7">
    <property type="entry name" value="KRINGLE DOMAIN-CONTAINING PROTEIN"/>
    <property type="match status" value="1"/>
</dbReference>
<evidence type="ECO:0000259" key="15">
    <source>
        <dbReference type="PROSITE" id="PS50070"/>
    </source>
</evidence>
<sequence>MTRYRKLDEAIYTFENQTCVKFQPKSDTLAQELGHNDYVFFYKGSGCWSYVGKIGGQQHLSLGPGCGSVNIAIHEMCHAIGMAHEQSRSDRDDYVTIMWENLIGKEGIFNKGSTYDVNEYDYESVMQYGLWAFSQNGKQVIHFKDKNLEFLANAGDGLTFYDAEDINANYECAKTCNNPPKCEHGGYINHVCKCTCPSGITGLRCETIITDNGCGGIVQVGLGGEQVITSPNYPENYNTGTLCRWLVQGPPGWYIRLTVEHLHLPDDGMALNRCYHWLEIRYNLLGQKGIKRCGDMVGHTYVTTADEMPNEMLIVFDSKFADDKAARKGFRLLVEPVGRGCRIDPCVYGVCKESTTDCNYKCICNRGFSGKHCDELIDDTDLECSFDYHTKCFMVNALADDFQWALNSGPTSTLGTGPDRAYRGTNYIYAEMSLPRKEGDKAVLVSNVKFPALNVYVEDAAVSNSTELIWTKSGNQGSRWIWANVSIDEYADLKIYIEAVRGADFDSDIAIDEILITNGKCSSQPSECLTTLKGTEYAGFINTTKGAYLKITAVTPTTNLHHGVIQGTQIKDGISVIFLTATMRSACIPSIGYDYRGKVSRTVDGFTCQRWDSQEPHSHSVTELDNDENYCRNIDKEKAPWCYTTNNNTKFDYCSIPKCLSPPENCARRIDGMDYFGTLNVTRSGRTCQRWDSQTPHTHSYQVLSDEENYCRNPGDESKPWCYTTDPDKRFELCDIPYCENSPCHSDPCKNGGTCSVDGTSYRCDCLKSYSGSNCETQLEIEPENCKRTGTGFDYKGKTNITQSGYTCQRWDSQTPHSHSKSSPDLIENYCRNPDGEPAPWCYTTDPSKRWEICNISDCDTPALECIMSVKGEDYYGTRNITVDGLQCQRWDSQSPHKHSYGYLSDQENYCRNPYGKESGPWCYTVTSTRWDYCIVQDNDRKTSSNLLHNRISTTKTNRKENCRRILYDA</sequence>
<evidence type="ECO:0000259" key="14">
    <source>
        <dbReference type="PROSITE" id="PS50060"/>
    </source>
</evidence>
<keyword evidence="7 8" id="KW-1015">Disulfide bond</keyword>
<evidence type="ECO:0000259" key="13">
    <source>
        <dbReference type="PROSITE" id="PS50026"/>
    </source>
</evidence>
<keyword evidence="1 9" id="KW-0420">Kringle</keyword>
<comment type="caution">
    <text evidence="8">Lacks conserved residue(s) required for the propagation of feature annotation.</text>
</comment>
<dbReference type="CDD" id="cd06263">
    <property type="entry name" value="MAM"/>
    <property type="match status" value="1"/>
</dbReference>
<keyword evidence="4 10" id="KW-0378">Hydrolase</keyword>
<dbReference type="Pfam" id="PF00051">
    <property type="entry name" value="Kringle"/>
    <property type="match status" value="4"/>
</dbReference>
<dbReference type="PROSITE" id="PS00022">
    <property type="entry name" value="EGF_1"/>
    <property type="match status" value="3"/>
</dbReference>
<dbReference type="InterPro" id="IPR013320">
    <property type="entry name" value="ConA-like_dom_sf"/>
</dbReference>
<evidence type="ECO:0000256" key="10">
    <source>
        <dbReference type="PROSITE-ProRule" id="PRU01211"/>
    </source>
</evidence>
<accession>A0ABQ9EDZ0</accession>
<feature type="binding site" evidence="10">
    <location>
        <position position="74"/>
    </location>
    <ligand>
        <name>Zn(2+)</name>
        <dbReference type="ChEBI" id="CHEBI:29105"/>
        <note>catalytic</note>
    </ligand>
</feature>
<dbReference type="CDD" id="cd00041">
    <property type="entry name" value="CUB"/>
    <property type="match status" value="1"/>
</dbReference>
<dbReference type="SMART" id="SM00137">
    <property type="entry name" value="MAM"/>
    <property type="match status" value="1"/>
</dbReference>
<evidence type="ECO:0000256" key="2">
    <source>
        <dbReference type="ARBA" id="ARBA00022670"/>
    </source>
</evidence>
<dbReference type="Gene3D" id="2.10.25.10">
    <property type="entry name" value="Laminin"/>
    <property type="match status" value="2"/>
</dbReference>
<dbReference type="InterPro" id="IPR018056">
    <property type="entry name" value="Kringle_CS"/>
</dbReference>
<dbReference type="PRINTS" id="PR00018">
    <property type="entry name" value="KRINGLE"/>
</dbReference>
<evidence type="ECO:0000259" key="12">
    <source>
        <dbReference type="PROSITE" id="PS01180"/>
    </source>
</evidence>
<feature type="binding site" evidence="10">
    <location>
        <position position="84"/>
    </location>
    <ligand>
        <name>Zn(2+)</name>
        <dbReference type="ChEBI" id="CHEBI:29105"/>
        <note>catalytic</note>
    </ligand>
</feature>
<feature type="disulfide bond" evidence="8">
    <location>
        <begin position="364"/>
        <end position="373"/>
    </location>
</feature>
<dbReference type="SUPFAM" id="SSF49854">
    <property type="entry name" value="Spermadhesin, CUB domain"/>
    <property type="match status" value="1"/>
</dbReference>
<feature type="disulfide bond" evidence="8">
    <location>
        <begin position="341"/>
        <end position="351"/>
    </location>
</feature>
<evidence type="ECO:0000256" key="6">
    <source>
        <dbReference type="ARBA" id="ARBA00023049"/>
    </source>
</evidence>
<dbReference type="SMART" id="SM00235">
    <property type="entry name" value="ZnMc"/>
    <property type="match status" value="1"/>
</dbReference>
<evidence type="ECO:0000256" key="8">
    <source>
        <dbReference type="PROSITE-ProRule" id="PRU00076"/>
    </source>
</evidence>
<dbReference type="PROSITE" id="PS51864">
    <property type="entry name" value="ASTACIN"/>
    <property type="match status" value="1"/>
</dbReference>
<dbReference type="InterPro" id="IPR034035">
    <property type="entry name" value="Astacin-like_dom"/>
</dbReference>
<dbReference type="Pfam" id="PF00431">
    <property type="entry name" value="CUB"/>
    <property type="match status" value="1"/>
</dbReference>
<dbReference type="Gene3D" id="3.40.390.10">
    <property type="entry name" value="Collagenase (Catalytic Domain)"/>
    <property type="match status" value="1"/>
</dbReference>
<evidence type="ECO:0000256" key="9">
    <source>
        <dbReference type="PROSITE-ProRule" id="PRU00121"/>
    </source>
</evidence>
<dbReference type="InterPro" id="IPR000859">
    <property type="entry name" value="CUB_dom"/>
</dbReference>